<dbReference type="AlphaFoldDB" id="A0A5J6RGQ3"/>
<reference evidence="9 10" key="1">
    <citation type="submission" date="2019-05" db="EMBL/GenBank/DDBJ databases">
        <title>Arcobacter cibarius and Arcobacter thereius providing challenges in identification an antibiotic susceptibility and Quinolone resistance.</title>
        <authorList>
            <person name="Busch A."/>
            <person name="Hanel I."/>
            <person name="Hotzel H."/>
            <person name="Tomaso H."/>
        </authorList>
    </citation>
    <scope>NUCLEOTIDE SEQUENCE [LARGE SCALE GENOMIC DNA]</scope>
    <source>
        <strain evidence="9 10">16CS0831-2</strain>
    </source>
</reference>
<dbReference type="EC" id="3.1.4.4" evidence="3"/>
<dbReference type="GO" id="GO:0004630">
    <property type="term" value="F:phospholipase D activity"/>
    <property type="evidence" value="ECO:0007669"/>
    <property type="project" value="UniProtKB-EC"/>
</dbReference>
<dbReference type="RefSeq" id="WP_024775353.1">
    <property type="nucleotide sequence ID" value="NZ_CP043857.1"/>
</dbReference>
<keyword evidence="10" id="KW-1185">Reference proteome</keyword>
<keyword evidence="6" id="KW-0443">Lipid metabolism</keyword>
<dbReference type="Gene3D" id="3.30.870.10">
    <property type="entry name" value="Endonuclease Chain A"/>
    <property type="match status" value="1"/>
</dbReference>
<dbReference type="GO" id="GO:0006793">
    <property type="term" value="P:phosphorus metabolic process"/>
    <property type="evidence" value="ECO:0007669"/>
    <property type="project" value="UniProtKB-ARBA"/>
</dbReference>
<dbReference type="PANTHER" id="PTHR43856">
    <property type="entry name" value="CARDIOLIPIN HYDROLASE"/>
    <property type="match status" value="1"/>
</dbReference>
<dbReference type="OrthoDB" id="9765044at2"/>
<dbReference type="GO" id="GO:0016042">
    <property type="term" value="P:lipid catabolic process"/>
    <property type="evidence" value="ECO:0007669"/>
    <property type="project" value="UniProtKB-KW"/>
</dbReference>
<keyword evidence="5" id="KW-0442">Lipid degradation</keyword>
<name>A0A5J6RGQ3_9BACT</name>
<evidence type="ECO:0000256" key="6">
    <source>
        <dbReference type="ARBA" id="ARBA00023098"/>
    </source>
</evidence>
<dbReference type="PROSITE" id="PS50035">
    <property type="entry name" value="PLD"/>
    <property type="match status" value="1"/>
</dbReference>
<dbReference type="KEGG" id="acib:ACBT_1185"/>
<gene>
    <name evidence="8" type="ORF">ACBT_1185</name>
    <name evidence="9" type="ORF">FE247_09225</name>
</gene>
<sequence>MKKILLILFFVLNLYSNEAYILPEDSNYLKEKIRYEILTSKESIFVAMYNFSYKSIAKDLIKASKNGTKITVLLDKTKVEEDDEVYNMLIEANINVILVEDKKMHLKMMLFDNKLALIGSLNFTKKSFEENIDMAYFIKDWKLVGKLKDFVAKFE</sequence>
<organism evidence="8 11">
    <name type="scientific">Aliarcobacter cibarius</name>
    <dbReference type="NCBI Taxonomy" id="255507"/>
    <lineage>
        <taxon>Bacteria</taxon>
        <taxon>Pseudomonadati</taxon>
        <taxon>Campylobacterota</taxon>
        <taxon>Epsilonproteobacteria</taxon>
        <taxon>Campylobacterales</taxon>
        <taxon>Arcobacteraceae</taxon>
        <taxon>Aliarcobacter</taxon>
    </lineage>
</organism>
<evidence type="ECO:0000313" key="8">
    <source>
        <dbReference type="EMBL" id="QKJ27094.1"/>
    </source>
</evidence>
<feature type="domain" description="PLD phosphodiesterase" evidence="7">
    <location>
        <begin position="100"/>
        <end position="127"/>
    </location>
</feature>
<evidence type="ECO:0000313" key="11">
    <source>
        <dbReference type="Proteomes" id="UP000509513"/>
    </source>
</evidence>
<protein>
    <recommendedName>
        <fullName evidence="3">phospholipase D</fullName>
        <ecNumber evidence="3">3.1.4.4</ecNumber>
    </recommendedName>
</protein>
<evidence type="ECO:0000256" key="5">
    <source>
        <dbReference type="ARBA" id="ARBA00022963"/>
    </source>
</evidence>
<evidence type="ECO:0000256" key="4">
    <source>
        <dbReference type="ARBA" id="ARBA00022801"/>
    </source>
</evidence>
<dbReference type="GO" id="GO:0016891">
    <property type="term" value="F:RNA endonuclease activity producing 5'-phosphomonoesters, hydrolytic mechanism"/>
    <property type="evidence" value="ECO:0007669"/>
    <property type="project" value="TreeGrafter"/>
</dbReference>
<dbReference type="SMART" id="SM00155">
    <property type="entry name" value="PLDc"/>
    <property type="match status" value="1"/>
</dbReference>
<comment type="similarity">
    <text evidence="2">Belongs to the phospholipase D family.</text>
</comment>
<evidence type="ECO:0000256" key="2">
    <source>
        <dbReference type="ARBA" id="ARBA00008664"/>
    </source>
</evidence>
<comment type="catalytic activity">
    <reaction evidence="1">
        <text>a 1,2-diacyl-sn-glycero-3-phosphocholine + H2O = a 1,2-diacyl-sn-glycero-3-phosphate + choline + H(+)</text>
        <dbReference type="Rhea" id="RHEA:14445"/>
        <dbReference type="ChEBI" id="CHEBI:15354"/>
        <dbReference type="ChEBI" id="CHEBI:15377"/>
        <dbReference type="ChEBI" id="CHEBI:15378"/>
        <dbReference type="ChEBI" id="CHEBI:57643"/>
        <dbReference type="ChEBI" id="CHEBI:58608"/>
        <dbReference type="EC" id="3.1.4.4"/>
    </reaction>
</comment>
<dbReference type="InterPro" id="IPR025202">
    <property type="entry name" value="PLD-like_dom"/>
</dbReference>
<evidence type="ECO:0000256" key="1">
    <source>
        <dbReference type="ARBA" id="ARBA00000798"/>
    </source>
</evidence>
<dbReference type="InterPro" id="IPR051406">
    <property type="entry name" value="PLD_domain"/>
</dbReference>
<proteinExistence type="inferred from homology"/>
<dbReference type="Pfam" id="PF13091">
    <property type="entry name" value="PLDc_2"/>
    <property type="match status" value="1"/>
</dbReference>
<keyword evidence="4" id="KW-0378">Hydrolase</keyword>
<reference evidence="8 11" key="2">
    <citation type="submission" date="2020-05" db="EMBL/GenBank/DDBJ databases">
        <title>Complete genome sequencing of Campylobacter and Arcobacter type strains.</title>
        <authorList>
            <person name="Miller W.G."/>
            <person name="Yee E."/>
        </authorList>
    </citation>
    <scope>NUCLEOTIDE SEQUENCE [LARGE SCALE GENOMIC DNA]</scope>
    <source>
        <strain evidence="8 11">LMG 21996</strain>
    </source>
</reference>
<accession>A0A5J6RGQ3</accession>
<evidence type="ECO:0000313" key="10">
    <source>
        <dbReference type="Proteomes" id="UP000305417"/>
    </source>
</evidence>
<dbReference type="InterPro" id="IPR001736">
    <property type="entry name" value="PLipase_D/transphosphatidylase"/>
</dbReference>
<dbReference type="EMBL" id="VBUC01000026">
    <property type="protein sequence ID" value="TLS96898.1"/>
    <property type="molecule type" value="Genomic_DNA"/>
</dbReference>
<evidence type="ECO:0000313" key="9">
    <source>
        <dbReference type="EMBL" id="TLS96898.1"/>
    </source>
</evidence>
<dbReference type="Proteomes" id="UP000305417">
    <property type="component" value="Unassembled WGS sequence"/>
</dbReference>
<dbReference type="SUPFAM" id="SSF56024">
    <property type="entry name" value="Phospholipase D/nuclease"/>
    <property type="match status" value="1"/>
</dbReference>
<evidence type="ECO:0000259" key="7">
    <source>
        <dbReference type="PROSITE" id="PS50035"/>
    </source>
</evidence>
<dbReference type="PANTHER" id="PTHR43856:SF1">
    <property type="entry name" value="MITOCHONDRIAL CARDIOLIPIN HYDROLASE"/>
    <property type="match status" value="1"/>
</dbReference>
<dbReference type="STRING" id="1442598.GCA_000522465_01240"/>
<dbReference type="Proteomes" id="UP000509513">
    <property type="component" value="Chromosome"/>
</dbReference>
<dbReference type="EMBL" id="CP054051">
    <property type="protein sequence ID" value="QKJ27094.1"/>
    <property type="molecule type" value="Genomic_DNA"/>
</dbReference>
<evidence type="ECO:0000256" key="3">
    <source>
        <dbReference type="ARBA" id="ARBA00012027"/>
    </source>
</evidence>